<accession>A0A183UD78</accession>
<organism evidence="3 4">
    <name type="scientific">Toxocara canis</name>
    <name type="common">Canine roundworm</name>
    <dbReference type="NCBI Taxonomy" id="6265"/>
    <lineage>
        <taxon>Eukaryota</taxon>
        <taxon>Metazoa</taxon>
        <taxon>Ecdysozoa</taxon>
        <taxon>Nematoda</taxon>
        <taxon>Chromadorea</taxon>
        <taxon>Rhabditida</taxon>
        <taxon>Spirurina</taxon>
        <taxon>Ascaridomorpha</taxon>
        <taxon>Ascaridoidea</taxon>
        <taxon>Toxocaridae</taxon>
        <taxon>Toxocara</taxon>
    </lineage>
</organism>
<dbReference type="WBParaSite" id="TCNE_0000644801-mRNA-1">
    <property type="protein sequence ID" value="TCNE_0000644801-mRNA-1"/>
    <property type="gene ID" value="TCNE_0000644801"/>
</dbReference>
<gene>
    <name evidence="2" type="ORF">TCNE_LOCUS6448</name>
</gene>
<dbReference type="EMBL" id="UYWY01019495">
    <property type="protein sequence ID" value="VDM37769.1"/>
    <property type="molecule type" value="Genomic_DNA"/>
</dbReference>
<feature type="chain" id="PRO_5044553104" evidence="1">
    <location>
        <begin position="21"/>
        <end position="99"/>
    </location>
</feature>
<proteinExistence type="predicted"/>
<keyword evidence="1" id="KW-0732">Signal</keyword>
<dbReference type="Proteomes" id="UP000050794">
    <property type="component" value="Unassembled WGS sequence"/>
</dbReference>
<evidence type="ECO:0000256" key="1">
    <source>
        <dbReference type="SAM" id="SignalP"/>
    </source>
</evidence>
<reference evidence="4" key="1">
    <citation type="submission" date="2016-06" db="UniProtKB">
        <authorList>
            <consortium name="WormBaseParasite"/>
        </authorList>
    </citation>
    <scope>IDENTIFICATION</scope>
</reference>
<name>A0A183UD78_TOXCA</name>
<sequence length="99" mass="10715">MGGWRLHGCCCCWFGCGALAHLPLLDRRLGSAVAVSRSLEAVMARGAARRDACSECEVKPPCVDRTTSDCFFRERRNKRAQNAAVRSAVTKVNDDGDGA</sequence>
<evidence type="ECO:0000313" key="2">
    <source>
        <dbReference type="EMBL" id="VDM37769.1"/>
    </source>
</evidence>
<keyword evidence="3" id="KW-1185">Reference proteome</keyword>
<dbReference type="AlphaFoldDB" id="A0A183UD78"/>
<evidence type="ECO:0000313" key="3">
    <source>
        <dbReference type="Proteomes" id="UP000050794"/>
    </source>
</evidence>
<reference evidence="2 3" key="2">
    <citation type="submission" date="2018-11" db="EMBL/GenBank/DDBJ databases">
        <authorList>
            <consortium name="Pathogen Informatics"/>
        </authorList>
    </citation>
    <scope>NUCLEOTIDE SEQUENCE [LARGE SCALE GENOMIC DNA]</scope>
</reference>
<evidence type="ECO:0000313" key="4">
    <source>
        <dbReference type="WBParaSite" id="TCNE_0000644801-mRNA-1"/>
    </source>
</evidence>
<protein>
    <submittedName>
        <fullName evidence="4">Secreted protein</fullName>
    </submittedName>
</protein>
<feature type="signal peptide" evidence="1">
    <location>
        <begin position="1"/>
        <end position="20"/>
    </location>
</feature>